<dbReference type="EMBL" id="CM042883">
    <property type="protein sequence ID" value="KAI4374627.1"/>
    <property type="molecule type" value="Genomic_DNA"/>
</dbReference>
<evidence type="ECO:0000313" key="2">
    <source>
        <dbReference type="Proteomes" id="UP001057402"/>
    </source>
</evidence>
<comment type="caution">
    <text evidence="1">The sequence shown here is derived from an EMBL/GenBank/DDBJ whole genome shotgun (WGS) entry which is preliminary data.</text>
</comment>
<keyword evidence="2" id="KW-1185">Reference proteome</keyword>
<reference evidence="2" key="1">
    <citation type="journal article" date="2023" name="Front. Plant Sci.">
        <title>Chromosomal-level genome assembly of Melastoma candidum provides insights into trichome evolution.</title>
        <authorList>
            <person name="Zhong Y."/>
            <person name="Wu W."/>
            <person name="Sun C."/>
            <person name="Zou P."/>
            <person name="Liu Y."/>
            <person name="Dai S."/>
            <person name="Zhou R."/>
        </authorList>
    </citation>
    <scope>NUCLEOTIDE SEQUENCE [LARGE SCALE GENOMIC DNA]</scope>
</reference>
<dbReference type="Proteomes" id="UP001057402">
    <property type="component" value="Chromosome 4"/>
</dbReference>
<proteinExistence type="predicted"/>
<name>A0ACB9R851_9MYRT</name>
<gene>
    <name evidence="1" type="ORF">MLD38_012601</name>
</gene>
<sequence length="119" mass="12659">MLLLHHSSRGCVYGMDIQEDALRSSLTCCNNPTPPRRMEEVIPTNASVRLVAFNLGCLPGGDKSIITKAGTNSLSSGGCRETCGIGRAYQCPGICRTSWREVMYYSGLSLSGAPANGDS</sequence>
<evidence type="ECO:0000313" key="1">
    <source>
        <dbReference type="EMBL" id="KAI4374627.1"/>
    </source>
</evidence>
<accession>A0ACB9R851</accession>
<protein>
    <submittedName>
        <fullName evidence="1">Uncharacterized protein</fullName>
    </submittedName>
</protein>
<organism evidence="1 2">
    <name type="scientific">Melastoma candidum</name>
    <dbReference type="NCBI Taxonomy" id="119954"/>
    <lineage>
        <taxon>Eukaryota</taxon>
        <taxon>Viridiplantae</taxon>
        <taxon>Streptophyta</taxon>
        <taxon>Embryophyta</taxon>
        <taxon>Tracheophyta</taxon>
        <taxon>Spermatophyta</taxon>
        <taxon>Magnoliopsida</taxon>
        <taxon>eudicotyledons</taxon>
        <taxon>Gunneridae</taxon>
        <taxon>Pentapetalae</taxon>
        <taxon>rosids</taxon>
        <taxon>malvids</taxon>
        <taxon>Myrtales</taxon>
        <taxon>Melastomataceae</taxon>
        <taxon>Melastomatoideae</taxon>
        <taxon>Melastomateae</taxon>
        <taxon>Melastoma</taxon>
    </lineage>
</organism>